<evidence type="ECO:0000256" key="1">
    <source>
        <dbReference type="SAM" id="Phobius"/>
    </source>
</evidence>
<keyword evidence="1" id="KW-1133">Transmembrane helix</keyword>
<evidence type="ECO:0000313" key="3">
    <source>
        <dbReference type="EMBL" id="GAF91170.1"/>
    </source>
</evidence>
<feature type="transmembrane region" description="Helical" evidence="1">
    <location>
        <begin position="119"/>
        <end position="141"/>
    </location>
</feature>
<dbReference type="AlphaFoldDB" id="X0URR0"/>
<comment type="caution">
    <text evidence="3">The sequence shown here is derived from an EMBL/GenBank/DDBJ whole genome shotgun (WGS) entry which is preliminary data.</text>
</comment>
<feature type="domain" description="Putative zinc-finger" evidence="2">
    <location>
        <begin position="6"/>
        <end position="35"/>
    </location>
</feature>
<dbReference type="Pfam" id="PF13490">
    <property type="entry name" value="zf-HC2"/>
    <property type="match status" value="1"/>
</dbReference>
<keyword evidence="1" id="KW-0812">Transmembrane</keyword>
<keyword evidence="1" id="KW-0472">Membrane</keyword>
<reference evidence="3" key="1">
    <citation type="journal article" date="2014" name="Front. Microbiol.">
        <title>High frequency of phylogenetically diverse reductive dehalogenase-homologous genes in deep subseafloor sedimentary metagenomes.</title>
        <authorList>
            <person name="Kawai M."/>
            <person name="Futagami T."/>
            <person name="Toyoda A."/>
            <person name="Takaki Y."/>
            <person name="Nishi S."/>
            <person name="Hori S."/>
            <person name="Arai W."/>
            <person name="Tsubouchi T."/>
            <person name="Morono Y."/>
            <person name="Uchiyama I."/>
            <person name="Ito T."/>
            <person name="Fujiyama A."/>
            <person name="Inagaki F."/>
            <person name="Takami H."/>
        </authorList>
    </citation>
    <scope>NUCLEOTIDE SEQUENCE</scope>
    <source>
        <strain evidence="3">Expedition CK06-06</strain>
    </source>
</reference>
<sequence length="159" mass="18277">MRCLTLEQIYLAIEEELTASENKKIKEHLIACPKCTKAFEERKRLHQAAEDLPLWQTPPDFTQQTMARIFPAKVSLRAWLGAGAAGFASTMLAFLFFWLVTGHNISDLLIDFNHTFWNFVKNISLIFVKLFKLASLIVKLLQQFFGFLLKAVVWVTTLI</sequence>
<feature type="non-terminal residue" evidence="3">
    <location>
        <position position="159"/>
    </location>
</feature>
<dbReference type="InterPro" id="IPR027383">
    <property type="entry name" value="Znf_put"/>
</dbReference>
<accession>X0URR0</accession>
<organism evidence="3">
    <name type="scientific">marine sediment metagenome</name>
    <dbReference type="NCBI Taxonomy" id="412755"/>
    <lineage>
        <taxon>unclassified sequences</taxon>
        <taxon>metagenomes</taxon>
        <taxon>ecological metagenomes</taxon>
    </lineage>
</organism>
<evidence type="ECO:0000259" key="2">
    <source>
        <dbReference type="Pfam" id="PF13490"/>
    </source>
</evidence>
<dbReference type="EMBL" id="BARS01010224">
    <property type="protein sequence ID" value="GAF91170.1"/>
    <property type="molecule type" value="Genomic_DNA"/>
</dbReference>
<gene>
    <name evidence="3" type="ORF">S01H1_19013</name>
</gene>
<protein>
    <recommendedName>
        <fullName evidence="2">Putative zinc-finger domain-containing protein</fullName>
    </recommendedName>
</protein>
<feature type="transmembrane region" description="Helical" evidence="1">
    <location>
        <begin position="78"/>
        <end position="99"/>
    </location>
</feature>
<name>X0URR0_9ZZZZ</name>
<proteinExistence type="predicted"/>